<gene>
    <name evidence="1" type="ORF">LCGC14_2162140</name>
</gene>
<organism evidence="1">
    <name type="scientific">marine sediment metagenome</name>
    <dbReference type="NCBI Taxonomy" id="412755"/>
    <lineage>
        <taxon>unclassified sequences</taxon>
        <taxon>metagenomes</taxon>
        <taxon>ecological metagenomes</taxon>
    </lineage>
</organism>
<reference evidence="1" key="1">
    <citation type="journal article" date="2015" name="Nature">
        <title>Complex archaea that bridge the gap between prokaryotes and eukaryotes.</title>
        <authorList>
            <person name="Spang A."/>
            <person name="Saw J.H."/>
            <person name="Jorgensen S.L."/>
            <person name="Zaremba-Niedzwiedzka K."/>
            <person name="Martijn J."/>
            <person name="Lind A.E."/>
            <person name="van Eijk R."/>
            <person name="Schleper C."/>
            <person name="Guy L."/>
            <person name="Ettema T.J."/>
        </authorList>
    </citation>
    <scope>NUCLEOTIDE SEQUENCE</scope>
</reference>
<protein>
    <submittedName>
        <fullName evidence="1">Uncharacterized protein</fullName>
    </submittedName>
</protein>
<evidence type="ECO:0000313" key="1">
    <source>
        <dbReference type="EMBL" id="KKL64723.1"/>
    </source>
</evidence>
<accession>A0A0F9DSC4</accession>
<dbReference type="EMBL" id="LAZR01027758">
    <property type="protein sequence ID" value="KKL64723.1"/>
    <property type="molecule type" value="Genomic_DNA"/>
</dbReference>
<proteinExistence type="predicted"/>
<comment type="caution">
    <text evidence="1">The sequence shown here is derived from an EMBL/GenBank/DDBJ whole genome shotgun (WGS) entry which is preliminary data.</text>
</comment>
<sequence length="221" mass="25574">MPGRYETITVNEVIAGCKMQLRITDSSFDDFLALYVNEGIRNLNCLSLFVKMQCTLDIIDLKSLLPNGFQRLLGLRYSKTVTGETVYQNMLYIDKRYISTPSATVSNYEDTFQISKGYIHYNNDVNATEATLAYLGLNIDEFGNLVVYSDYERALRAYVCYNYALAFHEDFKESTTQRYENTWKAQKSYIKGEDVANDFKNRKYEMSKIFKAFLLSDFAVL</sequence>
<name>A0A0F9DSC4_9ZZZZ</name>
<dbReference type="AlphaFoldDB" id="A0A0F9DSC4"/>